<evidence type="ECO:0000256" key="17">
    <source>
        <dbReference type="ARBA" id="ARBA00079863"/>
    </source>
</evidence>
<evidence type="ECO:0000256" key="11">
    <source>
        <dbReference type="ARBA" id="ARBA00023125"/>
    </source>
</evidence>
<keyword evidence="4" id="KW-0479">Metal-binding</keyword>
<comment type="similarity">
    <text evidence="15">Belongs to the INSM1 family.</text>
</comment>
<dbReference type="InterPro" id="IPR013087">
    <property type="entry name" value="Znf_C2H2_type"/>
</dbReference>
<dbReference type="GO" id="GO:0061104">
    <property type="term" value="P:adrenal chromaffin cell differentiation"/>
    <property type="evidence" value="ECO:0007669"/>
    <property type="project" value="Ensembl"/>
</dbReference>
<keyword evidence="9" id="KW-0524">Neurogenesis</keyword>
<reference evidence="21" key="1">
    <citation type="submission" date="2025-08" db="UniProtKB">
        <authorList>
            <consortium name="Ensembl"/>
        </authorList>
    </citation>
    <scope>IDENTIFICATION</scope>
</reference>
<organism evidence="21 22">
    <name type="scientific">Nannospalax galili</name>
    <name type="common">Northern Israeli blind subterranean mole rat</name>
    <name type="synonym">Spalax galili</name>
    <dbReference type="NCBI Taxonomy" id="1026970"/>
    <lineage>
        <taxon>Eukaryota</taxon>
        <taxon>Metazoa</taxon>
        <taxon>Chordata</taxon>
        <taxon>Craniata</taxon>
        <taxon>Vertebrata</taxon>
        <taxon>Euteleostomi</taxon>
        <taxon>Mammalia</taxon>
        <taxon>Eutheria</taxon>
        <taxon>Euarchontoglires</taxon>
        <taxon>Glires</taxon>
        <taxon>Rodentia</taxon>
        <taxon>Myomorpha</taxon>
        <taxon>Muroidea</taxon>
        <taxon>Spalacidae</taxon>
        <taxon>Spalacinae</taxon>
        <taxon>Nannospalax</taxon>
    </lineage>
</organism>
<evidence type="ECO:0000259" key="20">
    <source>
        <dbReference type="PROSITE" id="PS50157"/>
    </source>
</evidence>
<evidence type="ECO:0000313" key="21">
    <source>
        <dbReference type="Ensembl" id="ENSNGAP00000021484.1"/>
    </source>
</evidence>
<evidence type="ECO:0000256" key="3">
    <source>
        <dbReference type="ARBA" id="ARBA00022491"/>
    </source>
</evidence>
<dbReference type="GO" id="GO:0008270">
    <property type="term" value="F:zinc ion binding"/>
    <property type="evidence" value="ECO:0007669"/>
    <property type="project" value="UniProtKB-KW"/>
</dbReference>
<keyword evidence="12" id="KW-0804">Transcription</keyword>
<gene>
    <name evidence="21" type="primary">Insm1</name>
</gene>
<evidence type="ECO:0000256" key="18">
    <source>
        <dbReference type="PROSITE-ProRule" id="PRU00042"/>
    </source>
</evidence>
<evidence type="ECO:0000256" key="19">
    <source>
        <dbReference type="SAM" id="MobiDB-lite"/>
    </source>
</evidence>
<dbReference type="InterPro" id="IPR036236">
    <property type="entry name" value="Znf_C2H2_sf"/>
</dbReference>
<evidence type="ECO:0000256" key="9">
    <source>
        <dbReference type="ARBA" id="ARBA00022902"/>
    </source>
</evidence>
<dbReference type="Gene3D" id="3.30.160.60">
    <property type="entry name" value="Classic Zinc Finger"/>
    <property type="match status" value="3"/>
</dbReference>
<name>A0A8C6RRZ0_NANGA</name>
<evidence type="ECO:0000256" key="14">
    <source>
        <dbReference type="ARBA" id="ARBA00023306"/>
    </source>
</evidence>
<dbReference type="PANTHER" id="PTHR15065">
    <property type="entry name" value="INSULINOMA-ASSOCIATED 1"/>
    <property type="match status" value="1"/>
</dbReference>
<feature type="domain" description="C2H2-type" evidence="20">
    <location>
        <begin position="234"/>
        <end position="261"/>
    </location>
</feature>
<dbReference type="GO" id="GO:0042826">
    <property type="term" value="F:histone deacetylase binding"/>
    <property type="evidence" value="ECO:0007669"/>
    <property type="project" value="Ensembl"/>
</dbReference>
<feature type="region of interest" description="Disordered" evidence="19">
    <location>
        <begin position="253"/>
        <end position="302"/>
    </location>
</feature>
<evidence type="ECO:0000256" key="15">
    <source>
        <dbReference type="ARBA" id="ARBA00038003"/>
    </source>
</evidence>
<keyword evidence="14" id="KW-0131">Cell cycle</keyword>
<dbReference type="GO" id="GO:0043254">
    <property type="term" value="P:regulation of protein-containing complex assembly"/>
    <property type="evidence" value="ECO:0007669"/>
    <property type="project" value="Ensembl"/>
</dbReference>
<feature type="compositionally biased region" description="Pro residues" evidence="19">
    <location>
        <begin position="30"/>
        <end position="41"/>
    </location>
</feature>
<evidence type="ECO:0000256" key="1">
    <source>
        <dbReference type="ARBA" id="ARBA00004123"/>
    </source>
</evidence>
<dbReference type="GO" id="GO:0010564">
    <property type="term" value="P:regulation of cell cycle process"/>
    <property type="evidence" value="ECO:0007669"/>
    <property type="project" value="TreeGrafter"/>
</dbReference>
<dbReference type="PROSITE" id="PS50157">
    <property type="entry name" value="ZINC_FINGER_C2H2_2"/>
    <property type="match status" value="4"/>
</dbReference>
<evidence type="ECO:0000256" key="6">
    <source>
        <dbReference type="ARBA" id="ARBA00022771"/>
    </source>
</evidence>
<dbReference type="GO" id="GO:0030332">
    <property type="term" value="F:cyclin binding"/>
    <property type="evidence" value="ECO:0007669"/>
    <property type="project" value="Ensembl"/>
</dbReference>
<dbReference type="Proteomes" id="UP000694381">
    <property type="component" value="Unassembled WGS sequence"/>
</dbReference>
<dbReference type="PROSITE" id="PS00028">
    <property type="entry name" value="ZINC_FINGER_C2H2_1"/>
    <property type="match status" value="3"/>
</dbReference>
<dbReference type="SMART" id="SM00355">
    <property type="entry name" value="ZnF_C2H2"/>
    <property type="match status" value="5"/>
</dbReference>
<feature type="compositionally biased region" description="Low complexity" evidence="19">
    <location>
        <begin position="19"/>
        <end position="29"/>
    </location>
</feature>
<dbReference type="GO" id="GO:0003323">
    <property type="term" value="P:type B pancreatic cell development"/>
    <property type="evidence" value="ECO:0007669"/>
    <property type="project" value="Ensembl"/>
</dbReference>
<keyword evidence="2" id="KW-0217">Developmental protein</keyword>
<dbReference type="FunFam" id="3.30.160.60:FF:002055">
    <property type="entry name" value="INSM transcriptional repressor 1"/>
    <property type="match status" value="1"/>
</dbReference>
<feature type="domain" description="C2H2-type" evidence="20">
    <location>
        <begin position="380"/>
        <end position="408"/>
    </location>
</feature>
<keyword evidence="6 18" id="KW-0863">Zinc-finger</keyword>
<evidence type="ECO:0000256" key="7">
    <source>
        <dbReference type="ARBA" id="ARBA00022782"/>
    </source>
</evidence>
<keyword evidence="3" id="KW-0678">Repressor</keyword>
<evidence type="ECO:0000256" key="12">
    <source>
        <dbReference type="ARBA" id="ARBA00023163"/>
    </source>
</evidence>
<keyword evidence="10" id="KW-0805">Transcription regulation</keyword>
<keyword evidence="22" id="KW-1185">Reference proteome</keyword>
<keyword evidence="13" id="KW-0539">Nucleus</keyword>
<feature type="domain" description="C2H2-type" evidence="20">
    <location>
        <begin position="408"/>
        <end position="436"/>
    </location>
</feature>
<keyword evidence="7" id="KW-0221">Differentiation</keyword>
<dbReference type="GO" id="GO:0001227">
    <property type="term" value="F:DNA-binding transcription repressor activity, RNA polymerase II-specific"/>
    <property type="evidence" value="ECO:0007669"/>
    <property type="project" value="Ensembl"/>
</dbReference>
<proteinExistence type="inferred from homology"/>
<evidence type="ECO:0000256" key="2">
    <source>
        <dbReference type="ARBA" id="ARBA00022473"/>
    </source>
</evidence>
<dbReference type="GO" id="GO:0008285">
    <property type="term" value="P:negative regulation of cell population proliferation"/>
    <property type="evidence" value="ECO:0007669"/>
    <property type="project" value="Ensembl"/>
</dbReference>
<dbReference type="GO" id="GO:0060290">
    <property type="term" value="P:transdifferentiation"/>
    <property type="evidence" value="ECO:0007669"/>
    <property type="project" value="Ensembl"/>
</dbReference>
<dbReference type="FunFam" id="3.30.160.60:FF:001458">
    <property type="entry name" value="INSM transcriptional repressor 1"/>
    <property type="match status" value="1"/>
</dbReference>
<dbReference type="FunFam" id="3.30.160.60:FF:001329">
    <property type="entry name" value="INSM transcriptional repressor 1"/>
    <property type="match status" value="1"/>
</dbReference>
<dbReference type="GO" id="GO:0000978">
    <property type="term" value="F:RNA polymerase II cis-regulatory region sequence-specific DNA binding"/>
    <property type="evidence" value="ECO:0007669"/>
    <property type="project" value="Ensembl"/>
</dbReference>
<evidence type="ECO:0000256" key="10">
    <source>
        <dbReference type="ARBA" id="ARBA00023015"/>
    </source>
</evidence>
<dbReference type="GO" id="GO:0045597">
    <property type="term" value="P:positive regulation of cell differentiation"/>
    <property type="evidence" value="ECO:0007669"/>
    <property type="project" value="Ensembl"/>
</dbReference>
<evidence type="ECO:0000256" key="8">
    <source>
        <dbReference type="ARBA" id="ARBA00022833"/>
    </source>
</evidence>
<accession>A0A8C6RRZ0</accession>
<dbReference type="Pfam" id="PF00096">
    <property type="entry name" value="zf-C2H2"/>
    <property type="match status" value="4"/>
</dbReference>
<dbReference type="GO" id="GO:0042421">
    <property type="term" value="P:norepinephrine biosynthetic process"/>
    <property type="evidence" value="ECO:0007669"/>
    <property type="project" value="Ensembl"/>
</dbReference>
<evidence type="ECO:0000313" key="22">
    <source>
        <dbReference type="Proteomes" id="UP000694381"/>
    </source>
</evidence>
<dbReference type="OMA" id="REHEKHK"/>
<dbReference type="GO" id="GO:0003310">
    <property type="term" value="P:pancreatic A cell differentiation"/>
    <property type="evidence" value="ECO:0007669"/>
    <property type="project" value="Ensembl"/>
</dbReference>
<evidence type="ECO:0000256" key="13">
    <source>
        <dbReference type="ARBA" id="ARBA00023242"/>
    </source>
</evidence>
<reference evidence="21" key="2">
    <citation type="submission" date="2025-09" db="UniProtKB">
        <authorList>
            <consortium name="Ensembl"/>
        </authorList>
    </citation>
    <scope>IDENTIFICATION</scope>
</reference>
<dbReference type="GO" id="GO:0005634">
    <property type="term" value="C:nucleus"/>
    <property type="evidence" value="ECO:0007669"/>
    <property type="project" value="UniProtKB-SubCell"/>
</dbReference>
<dbReference type="GO" id="GO:0003358">
    <property type="term" value="P:noradrenergic neuron development"/>
    <property type="evidence" value="ECO:0007669"/>
    <property type="project" value="Ensembl"/>
</dbReference>
<dbReference type="GeneTree" id="ENSGT00940000162552"/>
<dbReference type="GO" id="GO:0061549">
    <property type="term" value="P:sympathetic ganglion development"/>
    <property type="evidence" value="ECO:0007669"/>
    <property type="project" value="Ensembl"/>
</dbReference>
<feature type="region of interest" description="Disordered" evidence="19">
    <location>
        <begin position="1"/>
        <end position="63"/>
    </location>
</feature>
<evidence type="ECO:0000256" key="5">
    <source>
        <dbReference type="ARBA" id="ARBA00022737"/>
    </source>
</evidence>
<dbReference type="GO" id="GO:0031490">
    <property type="term" value="F:chromatin DNA binding"/>
    <property type="evidence" value="ECO:0007669"/>
    <property type="project" value="Ensembl"/>
</dbReference>
<evidence type="ECO:0000256" key="4">
    <source>
        <dbReference type="ARBA" id="ARBA00022723"/>
    </source>
</evidence>
<dbReference type="GO" id="GO:0030335">
    <property type="term" value="P:positive regulation of cell migration"/>
    <property type="evidence" value="ECO:0007669"/>
    <property type="project" value="Ensembl"/>
</dbReference>
<dbReference type="GO" id="GO:0008283">
    <property type="term" value="P:cell population proliferation"/>
    <property type="evidence" value="ECO:0007669"/>
    <property type="project" value="Ensembl"/>
</dbReference>
<keyword evidence="8" id="KW-0862">Zinc</keyword>
<feature type="compositionally biased region" description="Basic and acidic residues" evidence="19">
    <location>
        <begin position="268"/>
        <end position="290"/>
    </location>
</feature>
<dbReference type="Ensembl" id="ENSNGAT00000027164.1">
    <property type="protein sequence ID" value="ENSNGAP00000021484.1"/>
    <property type="gene ID" value="ENSNGAG00000020652.1"/>
</dbReference>
<sequence length="449" mass="46769">APTCPAASCPRPCPTGSVAARTETAAPAPTCAPGPPPPPGPRAAHFGNPEAAHPAPLYSPTRPVSREHEKHKYFERSFNLGSPVSAESFPTPAAMLAGGGGGANGAGGGGGTCGGEALLFAPAELKMGTAFSAGAEARPAPPAAVAAEPPAKAAKAPSAKKPKAIRKLHFEDEVTTSPVLGLKIKEGPVEAPRGRAGGAARPLGEFICQLCKEEYADPFALAQHKCSRIVRVEYRCPECAKVFSCPANLASHRRWHNPRPAPAAARAPEPEAATRAEARDAAGAGSDRDTPSPGGVSESGSEDGLYECHHCAKKFRRQAYLRKHLLAHHQALQAKGAPPAPSNEDLLALYAGPDEKAPQEATRDGEAAGVLGLSASAECHLCPVCGETFPSKGAQERHLRLLHAAQVFPCKYCPATFYSSPGLTRHINKCHPSENRQVILLQVPVRPAC</sequence>
<feature type="domain" description="C2H2-type" evidence="20">
    <location>
        <begin position="306"/>
        <end position="328"/>
    </location>
</feature>
<dbReference type="GO" id="GO:0016477">
    <property type="term" value="P:cell migration"/>
    <property type="evidence" value="ECO:0007669"/>
    <property type="project" value="Ensembl"/>
</dbReference>
<dbReference type="PANTHER" id="PTHR15065:SF5">
    <property type="entry name" value="INSULINOMA-ASSOCIATED PROTEIN 1"/>
    <property type="match status" value="1"/>
</dbReference>
<dbReference type="SUPFAM" id="SSF57667">
    <property type="entry name" value="beta-beta-alpha zinc fingers"/>
    <property type="match status" value="3"/>
</dbReference>
<dbReference type="GO" id="GO:0017053">
    <property type="term" value="C:transcription repressor complex"/>
    <property type="evidence" value="ECO:0007669"/>
    <property type="project" value="Ensembl"/>
</dbReference>
<evidence type="ECO:0000256" key="16">
    <source>
        <dbReference type="ARBA" id="ARBA00068073"/>
    </source>
</evidence>
<dbReference type="InterPro" id="IPR042972">
    <property type="entry name" value="INSM1/2"/>
</dbReference>
<protein>
    <recommendedName>
        <fullName evidence="16">Insulinoma-associated protein 1</fullName>
    </recommendedName>
    <alternativeName>
        <fullName evidence="17">Zinc finger protein IA-1</fullName>
    </alternativeName>
</protein>
<dbReference type="AlphaFoldDB" id="A0A8C6RRZ0"/>
<comment type="subcellular location">
    <subcellularLocation>
        <location evidence="1">Nucleus</location>
    </subcellularLocation>
</comment>
<dbReference type="GO" id="GO:2000179">
    <property type="term" value="P:positive regulation of neural precursor cell proliferation"/>
    <property type="evidence" value="ECO:0007669"/>
    <property type="project" value="Ensembl"/>
</dbReference>
<keyword evidence="11" id="KW-0238">DNA-binding</keyword>
<keyword evidence="5" id="KW-0677">Repeat</keyword>